<feature type="transmembrane region" description="Helical" evidence="7">
    <location>
        <begin position="610"/>
        <end position="632"/>
    </location>
</feature>
<evidence type="ECO:0000259" key="9">
    <source>
        <dbReference type="Pfam" id="PF12704"/>
    </source>
</evidence>
<evidence type="ECO:0000256" key="4">
    <source>
        <dbReference type="ARBA" id="ARBA00022989"/>
    </source>
</evidence>
<dbReference type="AlphaFoldDB" id="Q01ZN8"/>
<comment type="similarity">
    <text evidence="6">Belongs to the ABC-4 integral membrane protein family.</text>
</comment>
<dbReference type="InterPro" id="IPR003838">
    <property type="entry name" value="ABC3_permease_C"/>
</dbReference>
<dbReference type="eggNOG" id="COG0577">
    <property type="taxonomic scope" value="Bacteria"/>
</dbReference>
<dbReference type="InterPro" id="IPR025857">
    <property type="entry name" value="MacB_PCD"/>
</dbReference>
<feature type="domain" description="MacB-like periplasmic core" evidence="9">
    <location>
        <begin position="324"/>
        <end position="521"/>
    </location>
</feature>
<accession>Q01ZN8</accession>
<dbReference type="Pfam" id="PF02687">
    <property type="entry name" value="FtsX"/>
    <property type="match status" value="2"/>
</dbReference>
<evidence type="ECO:0000259" key="8">
    <source>
        <dbReference type="Pfam" id="PF02687"/>
    </source>
</evidence>
<dbReference type="PANTHER" id="PTHR30572:SF4">
    <property type="entry name" value="ABC TRANSPORTER PERMEASE YTRF"/>
    <property type="match status" value="1"/>
</dbReference>
<dbReference type="EMBL" id="CP000473">
    <property type="protein sequence ID" value="ABJ84877.1"/>
    <property type="molecule type" value="Genomic_DNA"/>
</dbReference>
<evidence type="ECO:0000256" key="7">
    <source>
        <dbReference type="SAM" id="Phobius"/>
    </source>
</evidence>
<feature type="transmembrane region" description="Helical" evidence="7">
    <location>
        <begin position="218"/>
        <end position="240"/>
    </location>
</feature>
<dbReference type="InParanoid" id="Q01ZN8"/>
<feature type="domain" description="ABC3 transporter permease C-terminal" evidence="8">
    <location>
        <begin position="561"/>
        <end position="674"/>
    </location>
</feature>
<feature type="transmembrane region" description="Helical" evidence="7">
    <location>
        <begin position="306"/>
        <end position="327"/>
    </location>
</feature>
<evidence type="ECO:0000256" key="6">
    <source>
        <dbReference type="ARBA" id="ARBA00038076"/>
    </source>
</evidence>
<comment type="subcellular location">
    <subcellularLocation>
        <location evidence="1">Cell membrane</location>
        <topology evidence="1">Multi-pass membrane protein</topology>
    </subcellularLocation>
</comment>
<feature type="transmembrane region" description="Helical" evidence="7">
    <location>
        <begin position="260"/>
        <end position="285"/>
    </location>
</feature>
<gene>
    <name evidence="10" type="ordered locus">Acid_3910</name>
</gene>
<dbReference type="Pfam" id="PF12704">
    <property type="entry name" value="MacB_PCD"/>
    <property type="match status" value="2"/>
</dbReference>
<proteinExistence type="inferred from homology"/>
<evidence type="ECO:0000256" key="5">
    <source>
        <dbReference type="ARBA" id="ARBA00023136"/>
    </source>
</evidence>
<dbReference type="HOGENOM" id="CLU_009433_0_0_0"/>
<evidence type="ECO:0008006" key="11">
    <source>
        <dbReference type="Google" id="ProtNLM"/>
    </source>
</evidence>
<feature type="domain" description="ABC3 transporter permease C-terminal" evidence="8">
    <location>
        <begin position="172"/>
        <end position="286"/>
    </location>
</feature>
<evidence type="ECO:0000313" key="10">
    <source>
        <dbReference type="EMBL" id="ABJ84877.1"/>
    </source>
</evidence>
<feature type="domain" description="MacB-like periplasmic core" evidence="9">
    <location>
        <begin position="2"/>
        <end position="120"/>
    </location>
</feature>
<name>Q01ZN8_SOLUE</name>
<protein>
    <recommendedName>
        <fullName evidence="11">Permease</fullName>
    </recommendedName>
</protein>
<dbReference type="STRING" id="234267.Acid_3910"/>
<keyword evidence="2" id="KW-1003">Cell membrane</keyword>
<keyword evidence="3 7" id="KW-0812">Transmembrane</keyword>
<dbReference type="InterPro" id="IPR050250">
    <property type="entry name" value="Macrolide_Exporter_MacB"/>
</dbReference>
<evidence type="ECO:0000256" key="3">
    <source>
        <dbReference type="ARBA" id="ARBA00022692"/>
    </source>
</evidence>
<keyword evidence="5 7" id="KW-0472">Membrane</keyword>
<dbReference type="PANTHER" id="PTHR30572">
    <property type="entry name" value="MEMBRANE COMPONENT OF TRANSPORTER-RELATED"/>
    <property type="match status" value="1"/>
</dbReference>
<evidence type="ECO:0000256" key="2">
    <source>
        <dbReference type="ARBA" id="ARBA00022475"/>
    </source>
</evidence>
<organism evidence="10">
    <name type="scientific">Solibacter usitatus (strain Ellin6076)</name>
    <dbReference type="NCBI Taxonomy" id="234267"/>
    <lineage>
        <taxon>Bacteria</taxon>
        <taxon>Pseudomonadati</taxon>
        <taxon>Acidobacteriota</taxon>
        <taxon>Terriglobia</taxon>
        <taxon>Bryobacterales</taxon>
        <taxon>Solibacteraceae</taxon>
        <taxon>Candidatus Solibacter</taxon>
    </lineage>
</organism>
<dbReference type="GO" id="GO:0022857">
    <property type="term" value="F:transmembrane transporter activity"/>
    <property type="evidence" value="ECO:0007669"/>
    <property type="project" value="TreeGrafter"/>
</dbReference>
<feature type="transmembrane region" description="Helical" evidence="7">
    <location>
        <begin position="554"/>
        <end position="578"/>
    </location>
</feature>
<dbReference type="GO" id="GO:0005886">
    <property type="term" value="C:plasma membrane"/>
    <property type="evidence" value="ECO:0007669"/>
    <property type="project" value="UniProtKB-SubCell"/>
</dbReference>
<sequence length="681" mass="73911">MFDSFGIRPALGRVFTENDDLTPGAHAYAVLSYDYWERRFAKDPNVVGRIFRTGDEVFQIVGVAEGPFTGTEPGKVTDVFLPTMMMKNHAIVRSDYQWFLTFVQLNAGVSAPLVREKLRPVFRAFVEERAKVSPVTARRAQRLEMNRAAAGVSGLQRGYGTALLVLGALVNLVLLIACANVANLMTAQAMGRQREMALRVAIGAGRGRLVQLVVMECAWPACFAAGIGACFAGWAAPLVVGMIGTPDNAVRLILSADWRVLGFGVAMALGCTLLFGLAPALRASGVKPVSALKGGTPLSRARMMRLLIAAQVAFCVQVLLGTALFMATSGRLSRQETGFSSERLLALETVTPQLQRESMWNQVADRLRTVPGVEAVALCEWPLMTGGVWDGWISVNGAAPGPTASYFLSVSPEWRALMKIPLLEGRDLRTGDTLPGSALVNQAFARQYLDGGHPVGRWFEIVQNEGHRQRYQIVGLVGDARYRNMREPIQPTAYFPFQGAYRRATLLVRTASEDPKSTASALRLEVPQARPGFRVSNIQTQRALIEQHAVRERLLSILALFFGVVALSLAGVGLYGVLDYSVLQRRREIGIRMAIGAQASDIARRVVTDVLVVVLAGEIFGLALGISSVRFIEALLFEVKATDMGALALPTVAILAVALLAAVPAVIRAIRIDPVRMLRSE</sequence>
<feature type="transmembrane region" description="Helical" evidence="7">
    <location>
        <begin position="644"/>
        <end position="670"/>
    </location>
</feature>
<feature type="transmembrane region" description="Helical" evidence="7">
    <location>
        <begin position="162"/>
        <end position="186"/>
    </location>
</feature>
<evidence type="ECO:0000256" key="1">
    <source>
        <dbReference type="ARBA" id="ARBA00004651"/>
    </source>
</evidence>
<keyword evidence="4 7" id="KW-1133">Transmembrane helix</keyword>
<reference evidence="10" key="1">
    <citation type="submission" date="2006-10" db="EMBL/GenBank/DDBJ databases">
        <title>Complete sequence of Solibacter usitatus Ellin6076.</title>
        <authorList>
            <consortium name="US DOE Joint Genome Institute"/>
            <person name="Copeland A."/>
            <person name="Lucas S."/>
            <person name="Lapidus A."/>
            <person name="Barry K."/>
            <person name="Detter J.C."/>
            <person name="Glavina del Rio T."/>
            <person name="Hammon N."/>
            <person name="Israni S."/>
            <person name="Dalin E."/>
            <person name="Tice H."/>
            <person name="Pitluck S."/>
            <person name="Thompson L.S."/>
            <person name="Brettin T."/>
            <person name="Bruce D."/>
            <person name="Han C."/>
            <person name="Tapia R."/>
            <person name="Gilna P."/>
            <person name="Schmutz J."/>
            <person name="Larimer F."/>
            <person name="Land M."/>
            <person name="Hauser L."/>
            <person name="Kyrpides N."/>
            <person name="Mikhailova N."/>
            <person name="Janssen P.H."/>
            <person name="Kuske C.R."/>
            <person name="Richardson P."/>
        </authorList>
    </citation>
    <scope>NUCLEOTIDE SEQUENCE</scope>
    <source>
        <strain evidence="10">Ellin6076</strain>
    </source>
</reference>
<dbReference type="KEGG" id="sus:Acid_3910"/>